<reference evidence="1 2" key="1">
    <citation type="submission" date="2019-05" db="EMBL/GenBank/DDBJ databases">
        <title>Another draft genome of Portunus trituberculatus and its Hox gene families provides insights of decapod evolution.</title>
        <authorList>
            <person name="Jeong J.-H."/>
            <person name="Song I."/>
            <person name="Kim S."/>
            <person name="Choi T."/>
            <person name="Kim D."/>
            <person name="Ryu S."/>
            <person name="Kim W."/>
        </authorList>
    </citation>
    <scope>NUCLEOTIDE SEQUENCE [LARGE SCALE GENOMIC DNA]</scope>
    <source>
        <tissue evidence="1">Muscle</tissue>
    </source>
</reference>
<comment type="caution">
    <text evidence="1">The sequence shown here is derived from an EMBL/GenBank/DDBJ whole genome shotgun (WGS) entry which is preliminary data.</text>
</comment>
<name>A0A5B7FTQ5_PORTR</name>
<proteinExistence type="predicted"/>
<evidence type="ECO:0000313" key="1">
    <source>
        <dbReference type="EMBL" id="MPC48348.1"/>
    </source>
</evidence>
<protein>
    <submittedName>
        <fullName evidence="1">Uncharacterized protein</fullName>
    </submittedName>
</protein>
<dbReference type="AlphaFoldDB" id="A0A5B7FTQ5"/>
<keyword evidence="2" id="KW-1185">Reference proteome</keyword>
<dbReference type="EMBL" id="VSRR010008240">
    <property type="protein sequence ID" value="MPC48348.1"/>
    <property type="molecule type" value="Genomic_DNA"/>
</dbReference>
<dbReference type="Proteomes" id="UP000324222">
    <property type="component" value="Unassembled WGS sequence"/>
</dbReference>
<accession>A0A5B7FTQ5</accession>
<sequence>MRGREVNEIVICLACLIYWLRNVRQSEVAFPSPFLGLASSVTLLAREARGPGAMRPLRDLPSLTALTRQCAECTLRLGFVYSLLELRFSPSKRRR</sequence>
<gene>
    <name evidence="1" type="ORF">E2C01_042118</name>
</gene>
<organism evidence="1 2">
    <name type="scientific">Portunus trituberculatus</name>
    <name type="common">Swimming crab</name>
    <name type="synonym">Neptunus trituberculatus</name>
    <dbReference type="NCBI Taxonomy" id="210409"/>
    <lineage>
        <taxon>Eukaryota</taxon>
        <taxon>Metazoa</taxon>
        <taxon>Ecdysozoa</taxon>
        <taxon>Arthropoda</taxon>
        <taxon>Crustacea</taxon>
        <taxon>Multicrustacea</taxon>
        <taxon>Malacostraca</taxon>
        <taxon>Eumalacostraca</taxon>
        <taxon>Eucarida</taxon>
        <taxon>Decapoda</taxon>
        <taxon>Pleocyemata</taxon>
        <taxon>Brachyura</taxon>
        <taxon>Eubrachyura</taxon>
        <taxon>Portunoidea</taxon>
        <taxon>Portunidae</taxon>
        <taxon>Portuninae</taxon>
        <taxon>Portunus</taxon>
    </lineage>
</organism>
<evidence type="ECO:0000313" key="2">
    <source>
        <dbReference type="Proteomes" id="UP000324222"/>
    </source>
</evidence>